<dbReference type="EMBL" id="GIBP01002440">
    <property type="protein sequence ID" value="NDV31409.1"/>
    <property type="molecule type" value="Transcribed_RNA"/>
</dbReference>
<dbReference type="InterPro" id="IPR039881">
    <property type="entry name" value="PCIF1-like"/>
</dbReference>
<organism evidence="2">
    <name type="scientific">Arcella intermedia</name>
    <dbReference type="NCBI Taxonomy" id="1963864"/>
    <lineage>
        <taxon>Eukaryota</taxon>
        <taxon>Amoebozoa</taxon>
        <taxon>Tubulinea</taxon>
        <taxon>Elardia</taxon>
        <taxon>Arcellinida</taxon>
        <taxon>Sphaerothecina</taxon>
        <taxon>Arcellidae</taxon>
        <taxon>Arcella</taxon>
    </lineage>
</organism>
<dbReference type="PANTHER" id="PTHR21727">
    <property type="entry name" value="PHOSPHORYLATED CTD INTERACTING FACTOR 1"/>
    <property type="match status" value="1"/>
</dbReference>
<dbReference type="InterPro" id="IPR022035">
    <property type="entry name" value="PCIF1_WW"/>
</dbReference>
<dbReference type="GO" id="GO:0016422">
    <property type="term" value="F:mRNA (2'-O-methyladenosine-N6-)-methyltransferase activity"/>
    <property type="evidence" value="ECO:0007669"/>
    <property type="project" value="InterPro"/>
</dbReference>
<sequence length="442" mass="51031">MDAFNRWLIEQYSIPLTPDQETLYDNDKYDPILPHVVALQDSEVMQREILKNIPAPTYVSWGHRNKPSQHTLKIFEEYLAKTEPVIDAFKADHPDLSLEKDPMLFGLFESCTKAISQINQKLRESLQNKVTPEIIAELLKDVQESTPFFINHYRPIVNEWYKLFSAKAIELVQRLNKPLPESNEVVKVRKDYETYRISYDSDSLTLLVAHYDKLRELYKIHSSEVDPRLDYFEERLYCLLRRYESCFGKQGAGFQAAAPETVFKFLSSHFGVCHETFASPLNCYYSRYNSAFPDTDGFFGSKGSFFDFSPIAGSFQLGTPNVEEVMNKAAERVEHLLENSKGPMSFIMFVPDWDNPPAQFLLTYGNSKYLKKNFLISGNDYCYIRGDQQVPSNSTHYFVAPFSSRVFILQNEEGYKKWPVTDSSVQSLKDAFAASKALKQSY</sequence>
<accession>A0A6B2L391</accession>
<dbReference type="AlphaFoldDB" id="A0A6B2L391"/>
<evidence type="ECO:0000313" key="2">
    <source>
        <dbReference type="EMBL" id="NDV31409.1"/>
    </source>
</evidence>
<reference evidence="2" key="1">
    <citation type="journal article" date="2020" name="J. Eukaryot. Microbiol.">
        <title>De novo Sequencing, Assembly and Annotation of the Transcriptome for the Free-Living Testate Amoeba Arcella intermedia.</title>
        <authorList>
            <person name="Ribeiro G.M."/>
            <person name="Porfirio-Sousa A.L."/>
            <person name="Maurer-Alcala X.X."/>
            <person name="Katz L.A."/>
            <person name="Lahr D.J.G."/>
        </authorList>
    </citation>
    <scope>NUCLEOTIDE SEQUENCE</scope>
</reference>
<evidence type="ECO:0000259" key="1">
    <source>
        <dbReference type="Pfam" id="PF12237"/>
    </source>
</evidence>
<dbReference type="PANTHER" id="PTHR21727:SF0">
    <property type="entry name" value="MRNA (2'-O-METHYLADENOSINE-N(6)-)-METHYLTRANSFERASE"/>
    <property type="match status" value="1"/>
</dbReference>
<name>A0A6B2L391_9EUKA</name>
<protein>
    <recommendedName>
        <fullName evidence="1">PCIF1 WW domain-containing protein</fullName>
    </recommendedName>
</protein>
<dbReference type="Pfam" id="PF12237">
    <property type="entry name" value="PCIF1_WW"/>
    <property type="match status" value="1"/>
</dbReference>
<proteinExistence type="predicted"/>
<dbReference type="GO" id="GO:0099122">
    <property type="term" value="F:RNA polymerase II C-terminal domain binding"/>
    <property type="evidence" value="ECO:0007669"/>
    <property type="project" value="InterPro"/>
</dbReference>
<feature type="domain" description="PCIF1 WW" evidence="1">
    <location>
        <begin position="213"/>
        <end position="386"/>
    </location>
</feature>